<dbReference type="SUPFAM" id="SSF52954">
    <property type="entry name" value="Class II aaRS ABD-related"/>
    <property type="match status" value="1"/>
</dbReference>
<dbReference type="SUPFAM" id="SSF55681">
    <property type="entry name" value="Class II aaRS and biotin synthetases"/>
    <property type="match status" value="1"/>
</dbReference>
<dbReference type="Pfam" id="PF13393">
    <property type="entry name" value="tRNA-synt_His"/>
    <property type="match status" value="1"/>
</dbReference>
<gene>
    <name evidence="12" type="ORF">SELMODRAFT_75952</name>
</gene>
<comment type="catalytic activity">
    <reaction evidence="8">
        <text>L-threonyl-[protein] + ATP = O-phospho-L-threonyl-[protein] + ADP + H(+)</text>
        <dbReference type="Rhea" id="RHEA:46608"/>
        <dbReference type="Rhea" id="RHEA-COMP:11060"/>
        <dbReference type="Rhea" id="RHEA-COMP:11605"/>
        <dbReference type="ChEBI" id="CHEBI:15378"/>
        <dbReference type="ChEBI" id="CHEBI:30013"/>
        <dbReference type="ChEBI" id="CHEBI:30616"/>
        <dbReference type="ChEBI" id="CHEBI:61977"/>
        <dbReference type="ChEBI" id="CHEBI:456216"/>
        <dbReference type="EC" id="2.7.11.1"/>
    </reaction>
</comment>
<keyword evidence="2" id="KW-0723">Serine/threonine-protein kinase</keyword>
<dbReference type="SMART" id="SM00220">
    <property type="entry name" value="S_TKc"/>
    <property type="match status" value="1"/>
</dbReference>
<comment type="catalytic activity">
    <reaction evidence="9">
        <text>L-seryl-[protein] + ATP = O-phospho-L-seryl-[protein] + ADP + H(+)</text>
        <dbReference type="Rhea" id="RHEA:17989"/>
        <dbReference type="Rhea" id="RHEA-COMP:9863"/>
        <dbReference type="Rhea" id="RHEA-COMP:11604"/>
        <dbReference type="ChEBI" id="CHEBI:15378"/>
        <dbReference type="ChEBI" id="CHEBI:29999"/>
        <dbReference type="ChEBI" id="CHEBI:30616"/>
        <dbReference type="ChEBI" id="CHEBI:83421"/>
        <dbReference type="ChEBI" id="CHEBI:456216"/>
        <dbReference type="EC" id="2.7.11.1"/>
    </reaction>
</comment>
<dbReference type="Gene3D" id="3.30.200.20">
    <property type="entry name" value="Phosphorylase Kinase, domain 1"/>
    <property type="match status" value="1"/>
</dbReference>
<evidence type="ECO:0000256" key="8">
    <source>
        <dbReference type="ARBA" id="ARBA00047899"/>
    </source>
</evidence>
<dbReference type="GO" id="GO:0005737">
    <property type="term" value="C:cytoplasm"/>
    <property type="evidence" value="ECO:0000318"/>
    <property type="project" value="GO_Central"/>
</dbReference>
<keyword evidence="13" id="KW-1185">Reference proteome</keyword>
<keyword evidence="3" id="KW-0808">Transferase</keyword>
<evidence type="ECO:0000259" key="11">
    <source>
        <dbReference type="PROSITE" id="PS50011"/>
    </source>
</evidence>
<evidence type="ECO:0000256" key="10">
    <source>
        <dbReference type="PROSITE-ProRule" id="PRU10141"/>
    </source>
</evidence>
<dbReference type="EMBL" id="GL377566">
    <property type="protein sequence ID" value="EFJ37061.1"/>
    <property type="molecule type" value="Genomic_DNA"/>
</dbReference>
<dbReference type="InterPro" id="IPR011009">
    <property type="entry name" value="Kinase-like_dom_sf"/>
</dbReference>
<keyword evidence="5" id="KW-0418">Kinase</keyword>
<dbReference type="FunCoup" id="D8QT61">
    <property type="interactions" value="3638"/>
</dbReference>
<dbReference type="GO" id="GO:0005524">
    <property type="term" value="F:ATP binding"/>
    <property type="evidence" value="ECO:0007669"/>
    <property type="project" value="UniProtKB-UniRule"/>
</dbReference>
<dbReference type="FunFam" id="3.40.50.800:FF:000012">
    <property type="entry name" value="Histidine--tRNA ligase, cytoplasmic"/>
    <property type="match status" value="1"/>
</dbReference>
<dbReference type="PANTHER" id="PTHR11042:SF136">
    <property type="entry name" value="EIF-2-ALPHA KINASE GCN2"/>
    <property type="match status" value="1"/>
</dbReference>
<evidence type="ECO:0000256" key="1">
    <source>
        <dbReference type="ARBA" id="ARBA00012513"/>
    </source>
</evidence>
<dbReference type="InParanoid" id="D8QT61"/>
<dbReference type="CDD" id="cd14046">
    <property type="entry name" value="STKc_EIF2AK4_GCN2_rpt2"/>
    <property type="match status" value="1"/>
</dbReference>
<dbReference type="SUPFAM" id="SSF56112">
    <property type="entry name" value="Protein kinase-like (PK-like)"/>
    <property type="match status" value="1"/>
</dbReference>
<reference evidence="12 13" key="1">
    <citation type="journal article" date="2011" name="Science">
        <title>The Selaginella genome identifies genetic changes associated with the evolution of vascular plants.</title>
        <authorList>
            <person name="Banks J.A."/>
            <person name="Nishiyama T."/>
            <person name="Hasebe M."/>
            <person name="Bowman J.L."/>
            <person name="Gribskov M."/>
            <person name="dePamphilis C."/>
            <person name="Albert V.A."/>
            <person name="Aono N."/>
            <person name="Aoyama T."/>
            <person name="Ambrose B.A."/>
            <person name="Ashton N.W."/>
            <person name="Axtell M.J."/>
            <person name="Barker E."/>
            <person name="Barker M.S."/>
            <person name="Bennetzen J.L."/>
            <person name="Bonawitz N.D."/>
            <person name="Chapple C."/>
            <person name="Cheng C."/>
            <person name="Correa L.G."/>
            <person name="Dacre M."/>
            <person name="DeBarry J."/>
            <person name="Dreyer I."/>
            <person name="Elias M."/>
            <person name="Engstrom E.M."/>
            <person name="Estelle M."/>
            <person name="Feng L."/>
            <person name="Finet C."/>
            <person name="Floyd S.K."/>
            <person name="Frommer W.B."/>
            <person name="Fujita T."/>
            <person name="Gramzow L."/>
            <person name="Gutensohn M."/>
            <person name="Harholt J."/>
            <person name="Hattori M."/>
            <person name="Heyl A."/>
            <person name="Hirai T."/>
            <person name="Hiwatashi Y."/>
            <person name="Ishikawa M."/>
            <person name="Iwata M."/>
            <person name="Karol K.G."/>
            <person name="Koehler B."/>
            <person name="Kolukisaoglu U."/>
            <person name="Kubo M."/>
            <person name="Kurata T."/>
            <person name="Lalonde S."/>
            <person name="Li K."/>
            <person name="Li Y."/>
            <person name="Litt A."/>
            <person name="Lyons E."/>
            <person name="Manning G."/>
            <person name="Maruyama T."/>
            <person name="Michael T.P."/>
            <person name="Mikami K."/>
            <person name="Miyazaki S."/>
            <person name="Morinaga S."/>
            <person name="Murata T."/>
            <person name="Mueller-Roeber B."/>
            <person name="Nelson D.R."/>
            <person name="Obara M."/>
            <person name="Oguri Y."/>
            <person name="Olmstead R.G."/>
            <person name="Onodera N."/>
            <person name="Petersen B.L."/>
            <person name="Pils B."/>
            <person name="Prigge M."/>
            <person name="Rensing S.A."/>
            <person name="Riano-Pachon D.M."/>
            <person name="Roberts A.W."/>
            <person name="Sato Y."/>
            <person name="Scheller H.V."/>
            <person name="Schulz B."/>
            <person name="Schulz C."/>
            <person name="Shakirov E.V."/>
            <person name="Shibagaki N."/>
            <person name="Shinohara N."/>
            <person name="Shippen D.E."/>
            <person name="Soerensen I."/>
            <person name="Sotooka R."/>
            <person name="Sugimoto N."/>
            <person name="Sugita M."/>
            <person name="Sumikawa N."/>
            <person name="Tanurdzic M."/>
            <person name="Theissen G."/>
            <person name="Ulvskov P."/>
            <person name="Wakazuki S."/>
            <person name="Weng J.K."/>
            <person name="Willats W.W."/>
            <person name="Wipf D."/>
            <person name="Wolf P.G."/>
            <person name="Yang L."/>
            <person name="Zimmer A.D."/>
            <person name="Zhu Q."/>
            <person name="Mitros T."/>
            <person name="Hellsten U."/>
            <person name="Loque D."/>
            <person name="Otillar R."/>
            <person name="Salamov A."/>
            <person name="Schmutz J."/>
            <person name="Shapiro H."/>
            <person name="Lindquist E."/>
            <person name="Lucas S."/>
            <person name="Rokhsar D."/>
            <person name="Grigoriev I.V."/>
        </authorList>
    </citation>
    <scope>NUCLEOTIDE SEQUENCE [LARGE SCALE GENOMIC DNA]</scope>
</reference>
<dbReference type="EC" id="2.7.11.1" evidence="1"/>
<feature type="domain" description="Protein kinase" evidence="11">
    <location>
        <begin position="94"/>
        <end position="395"/>
    </location>
</feature>
<feature type="binding site" evidence="10">
    <location>
        <position position="123"/>
    </location>
    <ligand>
        <name>ATP</name>
        <dbReference type="ChEBI" id="CHEBI:30616"/>
    </ligand>
</feature>
<dbReference type="InterPro" id="IPR036621">
    <property type="entry name" value="Anticodon-bd_dom_sf"/>
</dbReference>
<keyword evidence="6 10" id="KW-0067">ATP-binding</keyword>
<dbReference type="Gene3D" id="3.30.930.10">
    <property type="entry name" value="Bira Bifunctional Protein, Domain 2"/>
    <property type="match status" value="1"/>
</dbReference>
<dbReference type="PROSITE" id="PS00107">
    <property type="entry name" value="PROTEIN_KINASE_ATP"/>
    <property type="match status" value="1"/>
</dbReference>
<keyword evidence="7" id="KW-0648">Protein biosynthesis</keyword>
<dbReference type="Pfam" id="PF12745">
    <property type="entry name" value="HGTP_anticodon2"/>
    <property type="match status" value="1"/>
</dbReference>
<dbReference type="InterPro" id="IPR045864">
    <property type="entry name" value="aa-tRNA-synth_II/BPL/LPL"/>
</dbReference>
<dbReference type="PROSITE" id="PS50011">
    <property type="entry name" value="PROTEIN_KINASE_DOM"/>
    <property type="match status" value="1"/>
</dbReference>
<dbReference type="InterPro" id="IPR041715">
    <property type="entry name" value="HisRS-like_core"/>
</dbReference>
<dbReference type="InterPro" id="IPR050339">
    <property type="entry name" value="CC_SR_Kinase"/>
</dbReference>
<dbReference type="InterPro" id="IPR008266">
    <property type="entry name" value="Tyr_kinase_AS"/>
</dbReference>
<keyword evidence="4 10" id="KW-0547">Nucleotide-binding</keyword>
<dbReference type="PROSITE" id="PS00109">
    <property type="entry name" value="PROTEIN_KINASE_TYR"/>
    <property type="match status" value="1"/>
</dbReference>
<dbReference type="STRING" id="88036.D8QT61"/>
<evidence type="ECO:0000313" key="12">
    <source>
        <dbReference type="EMBL" id="EFJ37061.1"/>
    </source>
</evidence>
<dbReference type="InterPro" id="IPR017441">
    <property type="entry name" value="Protein_kinase_ATP_BS"/>
</dbReference>
<dbReference type="Pfam" id="PF00069">
    <property type="entry name" value="Pkinase"/>
    <property type="match status" value="1"/>
</dbReference>
<dbReference type="FunFam" id="1.10.510.10:FF:000539">
    <property type="entry name" value="eIF-2-alpha kinase GCN2"/>
    <property type="match status" value="1"/>
</dbReference>
<dbReference type="InterPro" id="IPR024435">
    <property type="entry name" value="HisRS-related_dom"/>
</dbReference>
<dbReference type="GO" id="GO:0005829">
    <property type="term" value="C:cytosol"/>
    <property type="evidence" value="ECO:0000318"/>
    <property type="project" value="GO_Central"/>
</dbReference>
<dbReference type="eggNOG" id="KOG1035">
    <property type="taxonomic scope" value="Eukaryota"/>
</dbReference>
<evidence type="ECO:0000313" key="13">
    <source>
        <dbReference type="Proteomes" id="UP000001514"/>
    </source>
</evidence>
<dbReference type="PANTHER" id="PTHR11042">
    <property type="entry name" value="EUKARYOTIC TRANSLATION INITIATION FACTOR 2-ALPHA KINASE EIF2-ALPHA KINASE -RELATED"/>
    <property type="match status" value="1"/>
</dbReference>
<evidence type="ECO:0000256" key="3">
    <source>
        <dbReference type="ARBA" id="ARBA00022679"/>
    </source>
</evidence>
<sequence>LQVYLLRLACGKKGPLPNSLSELTSQLSQLGIMPSWAEDLVSRQPQMFQATFKRIFKQTVDKDNVSEFWNASPDLLGENDGNLAAMNSRYLSDFEELCLLGKGGFGHVVLCKNKLDGRRYAMKKVKLKDENPSDKILREVATLSRLQHQHVVRYYQAWFETAAGGSSGTPYGEESEISSSWVDTPGSSSNDVNTVSTFLYIQMEYCPRTLREVFDTRSVLDKELTWGIFRQIVEGLSHIHGQGIIHRDLTPSNIFFDTRNDVKIGDFGLAKFADLQNPDQDHRVPVKFEANVKSLEGTGQVGTYFYRAPEIEQAWPHIDEKVDMYSLGVILFELWHPFSTGMERYVTLNELKQQNILPSNWAAKFPHQAALVHLLVSPHPQDRPSAREVLQSELLPPRMEDEALKDILRTIHSTDNTFVFDQVIAALFDEEKLASKTDNEANLSIGDLDHLTPKWLTAQELVIGLTKDVLTRHGARKFRSPSMTVASDVKTSNRSAVKVINSSGTMFELRYDTRLLFARWVVLNQSTSWKRYEISHTYRKGVGYRAPKEYLQGDFDIIGGYRALAEAEVIKAAADIISRVSSTETCELRLNHLEILDTIWSWSGVTRQQRKNVAQILGTMTFLRPQSADRKARWVFLCEAQFLLQGLHLSEAVVDRLQTAERRFTGNADEVLARLRGALSNSPSSIEAIEELSRLLSYLRNWRVEMLLTVDVFIVPSDYYFNAAYFQIYFPRTSYPGAQGMLLAVGGRYDVLLEHLAKDYGVHTPPGAVGLTIALQKLIHIAMKDRYYGSLFINAELSLSCSKNETEPAEVLVCCRGGGGLLKERMELADELWSANVKADFVCAIAPSLTEQYEYAHDNGIKVLVIITESGLSQGVVKVVRHLDFKFEVDVRRDDLAKSLADLISGPLAVKMLRQSLI</sequence>
<evidence type="ECO:0000256" key="9">
    <source>
        <dbReference type="ARBA" id="ARBA00048679"/>
    </source>
</evidence>
<name>D8QT61_SELML</name>
<dbReference type="OMA" id="MIELCHE"/>
<dbReference type="HOGENOM" id="CLU_001222_0_0_1"/>
<dbReference type="AlphaFoldDB" id="D8QT61"/>
<feature type="non-terminal residue" evidence="12">
    <location>
        <position position="1"/>
    </location>
</feature>
<dbReference type="GO" id="GO:0007165">
    <property type="term" value="P:signal transduction"/>
    <property type="evidence" value="ECO:0007669"/>
    <property type="project" value="UniProtKB-ARBA"/>
</dbReference>
<dbReference type="Gene3D" id="3.40.50.800">
    <property type="entry name" value="Anticodon-binding domain"/>
    <property type="match status" value="1"/>
</dbReference>
<evidence type="ECO:0000256" key="4">
    <source>
        <dbReference type="ARBA" id="ARBA00022741"/>
    </source>
</evidence>
<dbReference type="KEGG" id="smo:SELMODRAFT_75952"/>
<evidence type="ECO:0000256" key="2">
    <source>
        <dbReference type="ARBA" id="ARBA00022527"/>
    </source>
</evidence>
<accession>D8QT61</accession>
<dbReference type="GO" id="GO:0005634">
    <property type="term" value="C:nucleus"/>
    <property type="evidence" value="ECO:0000318"/>
    <property type="project" value="GO_Central"/>
</dbReference>
<dbReference type="Gene3D" id="1.10.510.10">
    <property type="entry name" value="Transferase(Phosphotransferase) domain 1"/>
    <property type="match status" value="1"/>
</dbReference>
<protein>
    <recommendedName>
        <fullName evidence="1">non-specific serine/threonine protein kinase</fullName>
        <ecNumber evidence="1">2.7.11.1</ecNumber>
    </recommendedName>
</protein>
<dbReference type="InterPro" id="IPR000719">
    <property type="entry name" value="Prot_kinase_dom"/>
</dbReference>
<dbReference type="GO" id="GO:0006412">
    <property type="term" value="P:translation"/>
    <property type="evidence" value="ECO:0007669"/>
    <property type="project" value="UniProtKB-KW"/>
</dbReference>
<evidence type="ECO:0000256" key="6">
    <source>
        <dbReference type="ARBA" id="ARBA00022840"/>
    </source>
</evidence>
<dbReference type="Proteomes" id="UP000001514">
    <property type="component" value="Unassembled WGS sequence"/>
</dbReference>
<evidence type="ECO:0000256" key="7">
    <source>
        <dbReference type="ARBA" id="ARBA00022917"/>
    </source>
</evidence>
<dbReference type="GO" id="GO:0004694">
    <property type="term" value="F:eukaryotic translation initiation factor 2alpha kinase activity"/>
    <property type="evidence" value="ECO:0000318"/>
    <property type="project" value="GO_Central"/>
</dbReference>
<evidence type="ECO:0000256" key="5">
    <source>
        <dbReference type="ARBA" id="ARBA00022777"/>
    </source>
</evidence>
<proteinExistence type="predicted"/>
<organism evidence="13">
    <name type="scientific">Selaginella moellendorffii</name>
    <name type="common">Spikemoss</name>
    <dbReference type="NCBI Taxonomy" id="88036"/>
    <lineage>
        <taxon>Eukaryota</taxon>
        <taxon>Viridiplantae</taxon>
        <taxon>Streptophyta</taxon>
        <taxon>Embryophyta</taxon>
        <taxon>Tracheophyta</taxon>
        <taxon>Lycopodiopsida</taxon>
        <taxon>Selaginellales</taxon>
        <taxon>Selaginellaceae</taxon>
        <taxon>Selaginella</taxon>
    </lineage>
</organism>